<keyword evidence="6" id="KW-1185">Reference proteome</keyword>
<evidence type="ECO:0000313" key="6">
    <source>
        <dbReference type="Proteomes" id="UP000192731"/>
    </source>
</evidence>
<dbReference type="Pfam" id="PF01522">
    <property type="entry name" value="Polysacc_deac_1"/>
    <property type="match status" value="1"/>
</dbReference>
<evidence type="ECO:0000256" key="1">
    <source>
        <dbReference type="ARBA" id="ARBA00022723"/>
    </source>
</evidence>
<dbReference type="STRING" id="656914.SAMN00017405_0153"/>
<dbReference type="RefSeq" id="WP_084053976.1">
    <property type="nucleotide sequence ID" value="NZ_FWWT01000022.1"/>
</dbReference>
<dbReference type="SUPFAM" id="SSF88713">
    <property type="entry name" value="Glycoside hydrolase/deacetylase"/>
    <property type="match status" value="1"/>
</dbReference>
<dbReference type="GO" id="GO:0016810">
    <property type="term" value="F:hydrolase activity, acting on carbon-nitrogen (but not peptide) bonds"/>
    <property type="evidence" value="ECO:0007669"/>
    <property type="project" value="InterPro"/>
</dbReference>
<protein>
    <submittedName>
        <fullName evidence="5">Peptidoglycan/xylan/chitin deacetylase, PgdA/CDA1 family</fullName>
    </submittedName>
</protein>
<accession>A0A1W1VL73</accession>
<keyword evidence="3" id="KW-0812">Transmembrane</keyword>
<proteinExistence type="predicted"/>
<dbReference type="Proteomes" id="UP000192731">
    <property type="component" value="Unassembled WGS sequence"/>
</dbReference>
<name>A0A1W1VL73_DESTI</name>
<dbReference type="InterPro" id="IPR050248">
    <property type="entry name" value="Polysacc_deacetylase_ArnD"/>
</dbReference>
<dbReference type="OrthoDB" id="61520at2"/>
<keyword evidence="3" id="KW-1133">Transmembrane helix</keyword>
<sequence>MKFILLSKKRLVYGAVVVLISIIALAGMFIMLSKDAVPTLQMDPYYQGNINDPNVALTINVDWGEEIIPGMLDVLKEKNVKATFFITGRFADKFPDIIKTIVKEGHEIGNHGYSHPHPDQISVEENKNEILKTHNILKNFTDDDINLFAPPYGERGQNCLNACKELGYKTILWTADTVDWQVPAPSVSTLVERVTGKKLTNGAIILMHPKAHTLEALPQIIETIEKKGYVLKKVSEIL</sequence>
<dbReference type="CDD" id="cd10950">
    <property type="entry name" value="CE4_BsYlxY_like"/>
    <property type="match status" value="1"/>
</dbReference>
<keyword evidence="1" id="KW-0479">Metal-binding</keyword>
<keyword evidence="3" id="KW-0472">Membrane</keyword>
<dbReference type="GO" id="GO:0005975">
    <property type="term" value="P:carbohydrate metabolic process"/>
    <property type="evidence" value="ECO:0007669"/>
    <property type="project" value="InterPro"/>
</dbReference>
<reference evidence="5 6" key="1">
    <citation type="submission" date="2017-04" db="EMBL/GenBank/DDBJ databases">
        <authorList>
            <person name="Afonso C.L."/>
            <person name="Miller P.J."/>
            <person name="Scott M.A."/>
            <person name="Spackman E."/>
            <person name="Goraichik I."/>
            <person name="Dimitrov K.M."/>
            <person name="Suarez D.L."/>
            <person name="Swayne D.E."/>
        </authorList>
    </citation>
    <scope>NUCLEOTIDE SEQUENCE [LARGE SCALE GENOMIC DNA]</scope>
    <source>
        <strain evidence="5 6">DSM 11270</strain>
    </source>
</reference>
<dbReference type="InterPro" id="IPR002509">
    <property type="entry name" value="NODB_dom"/>
</dbReference>
<dbReference type="InterPro" id="IPR011330">
    <property type="entry name" value="Glyco_hydro/deAcase_b/a-brl"/>
</dbReference>
<dbReference type="AlphaFoldDB" id="A0A1W1VL73"/>
<dbReference type="GO" id="GO:0016020">
    <property type="term" value="C:membrane"/>
    <property type="evidence" value="ECO:0007669"/>
    <property type="project" value="TreeGrafter"/>
</dbReference>
<evidence type="ECO:0000256" key="3">
    <source>
        <dbReference type="SAM" id="Phobius"/>
    </source>
</evidence>
<dbReference type="EMBL" id="FWWT01000022">
    <property type="protein sequence ID" value="SMB94135.1"/>
    <property type="molecule type" value="Genomic_DNA"/>
</dbReference>
<dbReference type="PANTHER" id="PTHR10587:SF133">
    <property type="entry name" value="CHITIN DEACETYLASE 1-RELATED"/>
    <property type="match status" value="1"/>
</dbReference>
<evidence type="ECO:0000259" key="4">
    <source>
        <dbReference type="PROSITE" id="PS51677"/>
    </source>
</evidence>
<feature type="transmembrane region" description="Helical" evidence="3">
    <location>
        <begin position="12"/>
        <end position="32"/>
    </location>
</feature>
<dbReference type="PANTHER" id="PTHR10587">
    <property type="entry name" value="GLYCOSYL TRANSFERASE-RELATED"/>
    <property type="match status" value="1"/>
</dbReference>
<keyword evidence="2" id="KW-0378">Hydrolase</keyword>
<dbReference type="GO" id="GO:0046872">
    <property type="term" value="F:metal ion binding"/>
    <property type="evidence" value="ECO:0007669"/>
    <property type="project" value="UniProtKB-KW"/>
</dbReference>
<gene>
    <name evidence="5" type="ORF">SAMN00017405_0153</name>
</gene>
<evidence type="ECO:0000256" key="2">
    <source>
        <dbReference type="ARBA" id="ARBA00022801"/>
    </source>
</evidence>
<dbReference type="Gene3D" id="3.20.20.370">
    <property type="entry name" value="Glycoside hydrolase/deacetylase"/>
    <property type="match status" value="1"/>
</dbReference>
<evidence type="ECO:0000313" key="5">
    <source>
        <dbReference type="EMBL" id="SMB94135.1"/>
    </source>
</evidence>
<feature type="domain" description="NodB homology" evidence="4">
    <location>
        <begin position="53"/>
        <end position="232"/>
    </location>
</feature>
<organism evidence="5 6">
    <name type="scientific">Desulfonispora thiosulfatigenes DSM 11270</name>
    <dbReference type="NCBI Taxonomy" id="656914"/>
    <lineage>
        <taxon>Bacteria</taxon>
        <taxon>Bacillati</taxon>
        <taxon>Bacillota</taxon>
        <taxon>Clostridia</taxon>
        <taxon>Eubacteriales</taxon>
        <taxon>Peptococcaceae</taxon>
        <taxon>Desulfonispora</taxon>
    </lineage>
</organism>
<dbReference type="PROSITE" id="PS51677">
    <property type="entry name" value="NODB"/>
    <property type="match status" value="1"/>
</dbReference>